<evidence type="ECO:0000313" key="2">
    <source>
        <dbReference type="Proteomes" id="UP000326837"/>
    </source>
</evidence>
<proteinExistence type="predicted"/>
<protein>
    <submittedName>
        <fullName evidence="1">Uncharacterized protein</fullName>
    </submittedName>
</protein>
<dbReference type="KEGG" id="lpav:PLANPX_0515"/>
<evidence type="ECO:0000313" key="1">
    <source>
        <dbReference type="EMBL" id="BBO30903.1"/>
    </source>
</evidence>
<dbReference type="EMBL" id="AP021861">
    <property type="protein sequence ID" value="BBO30903.1"/>
    <property type="molecule type" value="Genomic_DNA"/>
</dbReference>
<reference evidence="2" key="1">
    <citation type="submission" date="2019-10" db="EMBL/GenBank/DDBJ databases">
        <title>Lacipirellula parvula gen. nov., sp. nov., representing a lineage of planctomycetes widespread in freshwater anoxic habitats, and description of the family Lacipirellulaceae.</title>
        <authorList>
            <person name="Dedysh S.N."/>
            <person name="Kulichevskaya I.S."/>
            <person name="Beletsky A.V."/>
            <person name="Rakitin A.L."/>
            <person name="Mardanov A.V."/>
            <person name="Ivanova A.A."/>
            <person name="Saltykova V.X."/>
            <person name="Rijpstra W.I.C."/>
            <person name="Sinninghe Damste J.S."/>
            <person name="Ravin N.V."/>
        </authorList>
    </citation>
    <scope>NUCLEOTIDE SEQUENCE [LARGE SCALE GENOMIC DNA]</scope>
    <source>
        <strain evidence="2">PX69</strain>
    </source>
</reference>
<dbReference type="Proteomes" id="UP000326837">
    <property type="component" value="Chromosome"/>
</dbReference>
<accession>A0A5K7X8Z2</accession>
<keyword evidence="2" id="KW-1185">Reference proteome</keyword>
<sequence>MEFEPRIQAENYATNKLHIIPRPAAGQRPAGAVLERGGN</sequence>
<gene>
    <name evidence="1" type="ORF">PLANPX_0515</name>
</gene>
<organism evidence="1 2">
    <name type="scientific">Lacipirellula parvula</name>
    <dbReference type="NCBI Taxonomy" id="2650471"/>
    <lineage>
        <taxon>Bacteria</taxon>
        <taxon>Pseudomonadati</taxon>
        <taxon>Planctomycetota</taxon>
        <taxon>Planctomycetia</taxon>
        <taxon>Pirellulales</taxon>
        <taxon>Lacipirellulaceae</taxon>
        <taxon>Lacipirellula</taxon>
    </lineage>
</organism>
<dbReference type="AlphaFoldDB" id="A0A5K7X8Z2"/>
<name>A0A5K7X8Z2_9BACT</name>